<dbReference type="EC" id="2.-.-.-" evidence="13"/>
<evidence type="ECO:0000256" key="4">
    <source>
        <dbReference type="ARBA" id="ARBA00022679"/>
    </source>
</evidence>
<protein>
    <submittedName>
        <fullName evidence="13">Probable L,D-transpeptidase YnhG</fullName>
        <ecNumber evidence="13">2.-.-.-</ecNumber>
    </submittedName>
</protein>
<evidence type="ECO:0000256" key="9">
    <source>
        <dbReference type="PROSITE-ProRule" id="PRU01373"/>
    </source>
</evidence>
<dbReference type="SUPFAM" id="SSF141523">
    <property type="entry name" value="L,D-transpeptidase catalytic domain-like"/>
    <property type="match status" value="1"/>
</dbReference>
<dbReference type="CDD" id="cd16913">
    <property type="entry name" value="YkuD_like"/>
    <property type="match status" value="1"/>
</dbReference>
<dbReference type="GO" id="GO:0016757">
    <property type="term" value="F:glycosyltransferase activity"/>
    <property type="evidence" value="ECO:0007669"/>
    <property type="project" value="UniProtKB-KW"/>
</dbReference>
<evidence type="ECO:0000256" key="8">
    <source>
        <dbReference type="ARBA" id="ARBA00023316"/>
    </source>
</evidence>
<organism evidence="13 14">
    <name type="scientific">Sphingobacterium thalpophilum</name>
    <dbReference type="NCBI Taxonomy" id="259"/>
    <lineage>
        <taxon>Bacteria</taxon>
        <taxon>Pseudomonadati</taxon>
        <taxon>Bacteroidota</taxon>
        <taxon>Sphingobacteriia</taxon>
        <taxon>Sphingobacteriales</taxon>
        <taxon>Sphingobacteriaceae</taxon>
        <taxon>Sphingobacterium</taxon>
    </lineage>
</organism>
<evidence type="ECO:0000313" key="14">
    <source>
        <dbReference type="Proteomes" id="UP000308196"/>
    </source>
</evidence>
<dbReference type="AlphaFoldDB" id="A0A4U9VCW7"/>
<dbReference type="Proteomes" id="UP000308196">
    <property type="component" value="Chromosome"/>
</dbReference>
<sequence>MRNNVKFTSKEFIAGIYLGSFVLLVLLVLGCNNRNRNQKDLDESTIIERAENTDFTLPLLNALFYEEKFSSELKDTLQLSNEQISELKLAANTAVENLDEDNAQSARSFNQAIKQATTEVVRILGAEKAGQFFAFMAKRYTDPENSLPLAPNHVPQDSRIIVNAPAFRMDVFEKGKLIKTYRIGIGYPEFPLPTGVRKAVNIIFNPTWTPPDEPWVKGKVTAGEKVPAGSELNPLGPIKIPIGLPSLIHGGKNPEKLGAFASHGCVGLTNDQVQDFTKFLSQIAGTPISADKILKYEKEDTKTQTVKLASPVLVELRYETIVAQDGHLHIYRDVYERGTNTVQNATRVLDSYGIKYEKLNDDEKANLTRALDEMNRDAQGNVIAGVKIDKNVANAPDSKKREATKDQRAKKGKVTQSVVGQSELVVPIADLQGKGYPLPVDFSTGG</sequence>
<dbReference type="PANTHER" id="PTHR30582:SF24">
    <property type="entry name" value="L,D-TRANSPEPTIDASE ERFK_SRFK-RELATED"/>
    <property type="match status" value="1"/>
</dbReference>
<dbReference type="GO" id="GO:0071555">
    <property type="term" value="P:cell wall organization"/>
    <property type="evidence" value="ECO:0007669"/>
    <property type="project" value="UniProtKB-UniRule"/>
</dbReference>
<keyword evidence="11" id="KW-1133">Transmembrane helix</keyword>
<keyword evidence="4 13" id="KW-0808">Transferase</keyword>
<dbReference type="Gene3D" id="2.40.440.10">
    <property type="entry name" value="L,D-transpeptidase catalytic domain-like"/>
    <property type="match status" value="1"/>
</dbReference>
<dbReference type="GeneID" id="78463478"/>
<evidence type="ECO:0000256" key="2">
    <source>
        <dbReference type="ARBA" id="ARBA00005992"/>
    </source>
</evidence>
<dbReference type="KEGG" id="stha:NCTC11429_02776"/>
<accession>A0A4U9VCW7</accession>
<comment type="similarity">
    <text evidence="2">Belongs to the YkuD family.</text>
</comment>
<feature type="compositionally biased region" description="Basic and acidic residues" evidence="10">
    <location>
        <begin position="397"/>
        <end position="409"/>
    </location>
</feature>
<evidence type="ECO:0000256" key="10">
    <source>
        <dbReference type="SAM" id="MobiDB-lite"/>
    </source>
</evidence>
<feature type="domain" description="L,D-TPase catalytic" evidence="12">
    <location>
        <begin position="158"/>
        <end position="291"/>
    </location>
</feature>
<evidence type="ECO:0000256" key="11">
    <source>
        <dbReference type="SAM" id="Phobius"/>
    </source>
</evidence>
<evidence type="ECO:0000256" key="1">
    <source>
        <dbReference type="ARBA" id="ARBA00004752"/>
    </source>
</evidence>
<dbReference type="RefSeq" id="WP_028072239.1">
    <property type="nucleotide sequence ID" value="NZ_LR590484.1"/>
</dbReference>
<proteinExistence type="inferred from homology"/>
<keyword evidence="8 9" id="KW-0961">Cell wall biogenesis/degradation</keyword>
<keyword evidence="11" id="KW-0812">Transmembrane</keyword>
<dbReference type="PROSITE" id="PS52029">
    <property type="entry name" value="LD_TPASE"/>
    <property type="match status" value="1"/>
</dbReference>
<feature type="active site" description="Nucleophile" evidence="9">
    <location>
        <position position="265"/>
    </location>
</feature>
<dbReference type="InterPro" id="IPR050979">
    <property type="entry name" value="LD-transpeptidase"/>
</dbReference>
<feature type="transmembrane region" description="Helical" evidence="11">
    <location>
        <begin position="12"/>
        <end position="30"/>
    </location>
</feature>
<dbReference type="GO" id="GO:0008360">
    <property type="term" value="P:regulation of cell shape"/>
    <property type="evidence" value="ECO:0007669"/>
    <property type="project" value="UniProtKB-UniRule"/>
</dbReference>
<evidence type="ECO:0000256" key="5">
    <source>
        <dbReference type="ARBA" id="ARBA00022801"/>
    </source>
</evidence>
<feature type="active site" description="Proton donor/acceptor" evidence="9">
    <location>
        <position position="249"/>
    </location>
</feature>
<evidence type="ECO:0000256" key="6">
    <source>
        <dbReference type="ARBA" id="ARBA00022960"/>
    </source>
</evidence>
<dbReference type="InterPro" id="IPR038063">
    <property type="entry name" value="Transpep_catalytic_dom"/>
</dbReference>
<evidence type="ECO:0000259" key="12">
    <source>
        <dbReference type="PROSITE" id="PS52029"/>
    </source>
</evidence>
<feature type="region of interest" description="Disordered" evidence="10">
    <location>
        <begin position="393"/>
        <end position="415"/>
    </location>
</feature>
<name>A0A4U9VCW7_9SPHI</name>
<keyword evidence="6 9" id="KW-0133">Cell shape</keyword>
<dbReference type="STRING" id="1123265.GCA_000686625_02052"/>
<gene>
    <name evidence="13" type="primary">ynhG</name>
    <name evidence="13" type="ORF">NCTC11429_02776</name>
</gene>
<dbReference type="GO" id="GO:0005576">
    <property type="term" value="C:extracellular region"/>
    <property type="evidence" value="ECO:0007669"/>
    <property type="project" value="TreeGrafter"/>
</dbReference>
<keyword evidence="5" id="KW-0378">Hydrolase</keyword>
<evidence type="ECO:0000313" key="13">
    <source>
        <dbReference type="EMBL" id="VTR42952.1"/>
    </source>
</evidence>
<dbReference type="GO" id="GO:0018104">
    <property type="term" value="P:peptidoglycan-protein cross-linking"/>
    <property type="evidence" value="ECO:0007669"/>
    <property type="project" value="TreeGrafter"/>
</dbReference>
<comment type="pathway">
    <text evidence="1 9">Cell wall biogenesis; peptidoglycan biosynthesis.</text>
</comment>
<keyword evidence="7 9" id="KW-0573">Peptidoglycan synthesis</keyword>
<dbReference type="Pfam" id="PF03734">
    <property type="entry name" value="YkuD"/>
    <property type="match status" value="1"/>
</dbReference>
<keyword evidence="3" id="KW-0328">Glycosyltransferase</keyword>
<dbReference type="PROSITE" id="PS51257">
    <property type="entry name" value="PROKAR_LIPOPROTEIN"/>
    <property type="match status" value="1"/>
</dbReference>
<dbReference type="GO" id="GO:0071972">
    <property type="term" value="F:peptidoglycan L,D-transpeptidase activity"/>
    <property type="evidence" value="ECO:0007669"/>
    <property type="project" value="TreeGrafter"/>
</dbReference>
<keyword evidence="11" id="KW-0472">Membrane</keyword>
<dbReference type="UniPathway" id="UPA00219"/>
<evidence type="ECO:0000256" key="3">
    <source>
        <dbReference type="ARBA" id="ARBA00022676"/>
    </source>
</evidence>
<evidence type="ECO:0000256" key="7">
    <source>
        <dbReference type="ARBA" id="ARBA00022984"/>
    </source>
</evidence>
<dbReference type="PANTHER" id="PTHR30582">
    <property type="entry name" value="L,D-TRANSPEPTIDASE"/>
    <property type="match status" value="1"/>
</dbReference>
<dbReference type="EMBL" id="LR590484">
    <property type="protein sequence ID" value="VTR42952.1"/>
    <property type="molecule type" value="Genomic_DNA"/>
</dbReference>
<reference evidence="13 14" key="1">
    <citation type="submission" date="2019-05" db="EMBL/GenBank/DDBJ databases">
        <authorList>
            <consortium name="Pathogen Informatics"/>
        </authorList>
    </citation>
    <scope>NUCLEOTIDE SEQUENCE [LARGE SCALE GENOMIC DNA]</scope>
    <source>
        <strain evidence="13 14">NCTC11429</strain>
    </source>
</reference>
<dbReference type="InterPro" id="IPR005490">
    <property type="entry name" value="LD_TPept_cat_dom"/>
</dbReference>